<comment type="function">
    <text evidence="1">Envelope protein required for virus entry into host cell and for cell-cell fusion (syncytium formation).</text>
</comment>
<evidence type="ECO:0000256" key="11">
    <source>
        <dbReference type="ARBA" id="ARBA00023296"/>
    </source>
</evidence>
<reference evidence="12 13" key="1">
    <citation type="journal article" date="2016" name="J. Gen. Virol.">
        <title>Genomic characterization of a novel poxvirus from a flying fox: evidence for a new genus?</title>
        <authorList>
            <person name="O'Dea M.A."/>
            <person name="Tu S.L."/>
            <person name="Pang S."/>
            <person name="De Ridder T."/>
            <person name="Jackson B."/>
            <person name="Upton C."/>
        </authorList>
    </citation>
    <scope>NUCLEOTIDE SEQUENCE [LARGE SCALE GENOMIC DNA]</scope>
    <source>
        <strain evidence="12 13">Australia</strain>
    </source>
</reference>
<keyword evidence="5" id="KW-0812">Transmembrane</keyword>
<evidence type="ECO:0000256" key="1">
    <source>
        <dbReference type="ARBA" id="ARBA00004039"/>
    </source>
</evidence>
<dbReference type="EMBL" id="KU980965">
    <property type="protein sequence ID" value="ANS71207.1"/>
    <property type="molecule type" value="Genomic_DNA"/>
</dbReference>
<dbReference type="OrthoDB" id="17447at10239"/>
<dbReference type="Pfam" id="PF04584">
    <property type="entry name" value="Pox_A28"/>
    <property type="match status" value="1"/>
</dbReference>
<keyword evidence="8" id="KW-1133">Transmembrane helix</keyword>
<gene>
    <name evidence="12" type="ORF">PTPV-Aus-123</name>
</gene>
<dbReference type="GO" id="GO:0046718">
    <property type="term" value="P:symbiont entry into host cell"/>
    <property type="evidence" value="ECO:0007669"/>
    <property type="project" value="UniProtKB-KW"/>
</dbReference>
<evidence type="ECO:0000256" key="7">
    <source>
        <dbReference type="ARBA" id="ARBA00022921"/>
    </source>
</evidence>
<evidence type="ECO:0000256" key="2">
    <source>
        <dbReference type="ARBA" id="ARBA00004381"/>
    </source>
</evidence>
<proteinExistence type="predicted"/>
<keyword evidence="11" id="KW-1160">Virus entry into host cell</keyword>
<evidence type="ECO:0000313" key="12">
    <source>
        <dbReference type="EMBL" id="ANS71207.1"/>
    </source>
</evidence>
<evidence type="ECO:0000313" key="13">
    <source>
        <dbReference type="Proteomes" id="UP000203626"/>
    </source>
</evidence>
<keyword evidence="4" id="KW-1162">Viral penetration into host cytoplasm</keyword>
<dbReference type="KEGG" id="vg:28340450"/>
<name>A0A1B1MRJ6_9POXV</name>
<keyword evidence="6" id="KW-0946">Virion</keyword>
<evidence type="ECO:0000256" key="9">
    <source>
        <dbReference type="ARBA" id="ARBA00023136"/>
    </source>
</evidence>
<evidence type="ECO:0000256" key="3">
    <source>
        <dbReference type="ARBA" id="ARBA00022506"/>
    </source>
</evidence>
<keyword evidence="7" id="KW-0426">Late protein</keyword>
<dbReference type="GeneID" id="28340450"/>
<sequence length="142" mass="16358">MDAITIMCIVIVTVAACVMMLQAYSIYENYENIKEFNSENASLEYAKSTGGMRVDYRVKDPNDTTHDVKQKWRCVIKQNVYVSASIFGFLSDNSKTIKQFYTLDECILYTFMPKIDNNIYNPCVPPNERSEDCIFLKSILSK</sequence>
<evidence type="ECO:0000256" key="8">
    <source>
        <dbReference type="ARBA" id="ARBA00022989"/>
    </source>
</evidence>
<keyword evidence="3" id="KW-1168">Fusion of virus membrane with host membrane</keyword>
<dbReference type="RefSeq" id="YP_009268838.1">
    <property type="nucleotide sequence ID" value="NC_030656.1"/>
</dbReference>
<comment type="subcellular location">
    <subcellularLocation>
        <location evidence="2">Virion membrane</location>
        <topology evidence="2">Single-pass membrane protein</topology>
    </subcellularLocation>
</comment>
<evidence type="ECO:0000256" key="10">
    <source>
        <dbReference type="ARBA" id="ARBA00023157"/>
    </source>
</evidence>
<evidence type="ECO:0000256" key="4">
    <source>
        <dbReference type="ARBA" id="ARBA00022595"/>
    </source>
</evidence>
<dbReference type="GO" id="GO:0039663">
    <property type="term" value="P:membrane fusion involved in viral entry into host cell"/>
    <property type="evidence" value="ECO:0007669"/>
    <property type="project" value="UniProtKB-KW"/>
</dbReference>
<keyword evidence="9" id="KW-0472">Membrane</keyword>
<dbReference type="GO" id="GO:0055036">
    <property type="term" value="C:virion membrane"/>
    <property type="evidence" value="ECO:0007669"/>
    <property type="project" value="UniProtKB-SubCell"/>
</dbReference>
<keyword evidence="13" id="KW-1185">Reference proteome</keyword>
<evidence type="ECO:0000256" key="6">
    <source>
        <dbReference type="ARBA" id="ARBA00022844"/>
    </source>
</evidence>
<protein>
    <submittedName>
        <fullName evidence="12">Imv mp/virus entry</fullName>
    </submittedName>
</protein>
<keyword evidence="10" id="KW-1015">Disulfide bond</keyword>
<dbReference type="InterPro" id="IPR007664">
    <property type="entry name" value="Poxvirus_A28"/>
</dbReference>
<evidence type="ECO:0000256" key="5">
    <source>
        <dbReference type="ARBA" id="ARBA00022692"/>
    </source>
</evidence>
<organism evidence="12 13">
    <name type="scientific">Pteropox virus</name>
    <dbReference type="NCBI Taxonomy" id="1873698"/>
    <lineage>
        <taxon>Viruses</taxon>
        <taxon>Varidnaviria</taxon>
        <taxon>Bamfordvirae</taxon>
        <taxon>Nucleocytoviricota</taxon>
        <taxon>Pokkesviricetes</taxon>
        <taxon>Chitovirales</taxon>
        <taxon>Poxviridae</taxon>
        <taxon>Chordopoxvirinae</taxon>
        <taxon>Pteropopoxvirus</taxon>
        <taxon>Pteropopoxvirus pteropox</taxon>
    </lineage>
</organism>
<accession>A0A1B1MRJ6</accession>
<dbReference type="GO" id="GO:0019031">
    <property type="term" value="C:viral envelope"/>
    <property type="evidence" value="ECO:0007669"/>
    <property type="project" value="InterPro"/>
</dbReference>
<dbReference type="Proteomes" id="UP000203626">
    <property type="component" value="Segment"/>
</dbReference>